<sequence>MIKKLHKMGIKSNHMYLAGLGSIALSFATWFASKEGERAGIDRADRWGIFVGQWAPTFFAMGVALRIEETHQGEEDMPEGMRGETTHRTTDRIRAGSGV</sequence>
<protein>
    <submittedName>
        <fullName evidence="2">Uncharacterized protein</fullName>
    </submittedName>
</protein>
<organism evidence="2 3">
    <name type="scientific">Nonomuraea glycinis</name>
    <dbReference type="NCBI Taxonomy" id="2047744"/>
    <lineage>
        <taxon>Bacteria</taxon>
        <taxon>Bacillati</taxon>
        <taxon>Actinomycetota</taxon>
        <taxon>Actinomycetes</taxon>
        <taxon>Streptosporangiales</taxon>
        <taxon>Streptosporangiaceae</taxon>
        <taxon>Nonomuraea</taxon>
    </lineage>
</organism>
<comment type="caution">
    <text evidence="2">The sequence shown here is derived from an EMBL/GenBank/DDBJ whole genome shotgun (WGS) entry which is preliminary data.</text>
</comment>
<dbReference type="AlphaFoldDB" id="A0A918A6X0"/>
<reference evidence="2" key="2">
    <citation type="submission" date="2020-09" db="EMBL/GenBank/DDBJ databases">
        <authorList>
            <person name="Sun Q."/>
            <person name="Zhou Y."/>
        </authorList>
    </citation>
    <scope>NUCLEOTIDE SEQUENCE</scope>
    <source>
        <strain evidence="2">CGMCC 4.7430</strain>
    </source>
</reference>
<dbReference type="EMBL" id="BMNK01000008">
    <property type="protein sequence ID" value="GGP09882.1"/>
    <property type="molecule type" value="Genomic_DNA"/>
</dbReference>
<name>A0A918A6X0_9ACTN</name>
<evidence type="ECO:0000313" key="2">
    <source>
        <dbReference type="EMBL" id="GGP09882.1"/>
    </source>
</evidence>
<accession>A0A918A6X0</accession>
<feature type="region of interest" description="Disordered" evidence="1">
    <location>
        <begin position="71"/>
        <end position="99"/>
    </location>
</feature>
<reference evidence="2" key="1">
    <citation type="journal article" date="2014" name="Int. J. Syst. Evol. Microbiol.">
        <title>Complete genome sequence of Corynebacterium casei LMG S-19264T (=DSM 44701T), isolated from a smear-ripened cheese.</title>
        <authorList>
            <consortium name="US DOE Joint Genome Institute (JGI-PGF)"/>
            <person name="Walter F."/>
            <person name="Albersmeier A."/>
            <person name="Kalinowski J."/>
            <person name="Ruckert C."/>
        </authorList>
    </citation>
    <scope>NUCLEOTIDE SEQUENCE</scope>
    <source>
        <strain evidence="2">CGMCC 4.7430</strain>
    </source>
</reference>
<gene>
    <name evidence="2" type="ORF">GCM10012278_47310</name>
</gene>
<proteinExistence type="predicted"/>
<dbReference type="RefSeq" id="WP_225277542.1">
    <property type="nucleotide sequence ID" value="NZ_BMNK01000008.1"/>
</dbReference>
<keyword evidence="3" id="KW-1185">Reference proteome</keyword>
<evidence type="ECO:0000313" key="3">
    <source>
        <dbReference type="Proteomes" id="UP000660745"/>
    </source>
</evidence>
<dbReference type="Proteomes" id="UP000660745">
    <property type="component" value="Unassembled WGS sequence"/>
</dbReference>
<evidence type="ECO:0000256" key="1">
    <source>
        <dbReference type="SAM" id="MobiDB-lite"/>
    </source>
</evidence>